<sequence length="985" mass="114232">MILTTENIEMNNDDRKNEPSVTRTIVDDDGQQLSFRKVGGFDLLVDRPFVTDDQQSLLIISGRKIRKYFIENGNFLEEYYFGINASIVTIQRNENPNECWLAFENGHIIQWNYWENFRISQMKIPSIDRSHSLVYYKRIDNICYFVTKLLMKKKNTVRYKLQYYYQNNPENQMLIDRSMNFSGKFSTKSISFSSNGQICAVINLNQLFIYELPISLTSRKQIYNCEDKNKHFTVIRFHPIESILVTGDTNGQIHIWNDLFATNRQPIKSILHWHSQSVADLVYSPNGTNLFSVGNEMVLVKWNLVGQNFGEKTFVPRLGEKIYFVTMDKNNEFVITSHLDQSIQIIDAKMNGIRTVIEGLSFSKGNNLYRSAVGLHFNHRLESIAMNGRIGHLQFYSPFYQRQLFQLDITEQNIIAAPTIRSSRSRKHSIEEVDKDNFIPIQVTRLAINDDGYWMATIEYRNDEETSPEIRLKFWLLLPSNNGFELNTTVHLPHDDDINYMEFSTSNSSSSLQQSKHRKLPSELHLVTTSQDKTFKIWDLKTSAVASGNRKQWWNCSRQGSLNNNSVPRMASFSSDSSLLAVLFDENHLTMWELNSNESNNDIRYIPRMDIFDIFHNNGNDGDDQQQQQKSIENNRYIIYIGFGQKQFSHYLIEGHRRGLIVRNVVRKFQKIFEYNIPTKCNDNNVLPIDSIVKERGENILALIALDRIRFLCLQQQSVVAYVDLATMKNFRGTIISSVFLPLKFESDNHDDDNQDDSELSFKQNYLCLTDQNELFRTISSQSNTDGGKNILDDYSETIMVGTQNDLRTETFIRNIDDNYRSNNCLATLMAINDDDDDGSNKQKLSDRTTKSTSELIKKYFYHIPSHVLPPVHILEKSFLSDYLQTLQLSSSTTSKIDEKIDNEKKSNNDDNSRQQQPSDDNQQSLMTYDRKIFESNSIIDDNYDDGGDNPIKSNDFFWLNQYVRSSLVNNDDNDPKTIDGATTD</sequence>
<dbReference type="PANTHER" id="PTHR44215:SF1">
    <property type="entry name" value="WD REPEAT-CONTAINING PROTEIN 75"/>
    <property type="match status" value="1"/>
</dbReference>
<evidence type="ECO:0000256" key="1">
    <source>
        <dbReference type="ARBA" id="ARBA00004604"/>
    </source>
</evidence>
<dbReference type="InterPro" id="IPR036322">
    <property type="entry name" value="WD40_repeat_dom_sf"/>
</dbReference>
<evidence type="ECO:0000256" key="6">
    <source>
        <dbReference type="ARBA" id="ARBA00023163"/>
    </source>
</evidence>
<evidence type="ECO:0000256" key="2">
    <source>
        <dbReference type="ARBA" id="ARBA00022517"/>
    </source>
</evidence>
<dbReference type="SMART" id="SM00320">
    <property type="entry name" value="WD40"/>
    <property type="match status" value="5"/>
</dbReference>
<dbReference type="Proteomes" id="UP000515146">
    <property type="component" value="Unplaced"/>
</dbReference>
<dbReference type="GO" id="GO:0003723">
    <property type="term" value="F:RNA binding"/>
    <property type="evidence" value="ECO:0007669"/>
    <property type="project" value="InterPro"/>
</dbReference>
<dbReference type="SUPFAM" id="SSF63829">
    <property type="entry name" value="Calcium-dependent phosphotriesterase"/>
    <property type="match status" value="1"/>
</dbReference>
<dbReference type="GO" id="GO:0006364">
    <property type="term" value="P:rRNA processing"/>
    <property type="evidence" value="ECO:0007669"/>
    <property type="project" value="UniProtKB-KW"/>
</dbReference>
<keyword evidence="5" id="KW-0677">Repeat</keyword>
<evidence type="ECO:0000256" key="5">
    <source>
        <dbReference type="ARBA" id="ARBA00022737"/>
    </source>
</evidence>
<dbReference type="OrthoDB" id="4096at2759"/>
<dbReference type="GO" id="GO:0045943">
    <property type="term" value="P:positive regulation of transcription by RNA polymerase I"/>
    <property type="evidence" value="ECO:0007669"/>
    <property type="project" value="InterPro"/>
</dbReference>
<dbReference type="RefSeq" id="XP_027199785.1">
    <property type="nucleotide sequence ID" value="XM_027343984.1"/>
</dbReference>
<evidence type="ECO:0000256" key="3">
    <source>
        <dbReference type="ARBA" id="ARBA00022552"/>
    </source>
</evidence>
<feature type="region of interest" description="Disordered" evidence="9">
    <location>
        <begin position="1"/>
        <end position="21"/>
    </location>
</feature>
<name>A0A6P6Y3E5_DERPT</name>
<proteinExistence type="predicted"/>
<dbReference type="PANTHER" id="PTHR44215">
    <property type="entry name" value="WD REPEAT-CONTAINING PROTEIN 75"/>
    <property type="match status" value="1"/>
</dbReference>
<gene>
    <name evidence="12" type="primary">LOC113793909</name>
</gene>
<dbReference type="InterPro" id="IPR001680">
    <property type="entry name" value="WD40_rpt"/>
</dbReference>
<feature type="repeat" description="WD" evidence="8">
    <location>
        <begin position="271"/>
        <end position="304"/>
    </location>
</feature>
<dbReference type="Gene3D" id="2.130.10.10">
    <property type="entry name" value="YVTN repeat-like/Quinoprotein amine dehydrogenase"/>
    <property type="match status" value="2"/>
</dbReference>
<evidence type="ECO:0000313" key="11">
    <source>
        <dbReference type="Proteomes" id="UP000515146"/>
    </source>
</evidence>
<dbReference type="InterPro" id="IPR057644">
    <property type="entry name" value="Beta-prop_WDR75_2nd"/>
</dbReference>
<dbReference type="KEGG" id="dpte:113793909"/>
<feature type="compositionally biased region" description="Basic and acidic residues" evidence="9">
    <location>
        <begin position="896"/>
        <end position="913"/>
    </location>
</feature>
<dbReference type="AlphaFoldDB" id="A0A6P6Y3E5"/>
<dbReference type="OMA" id="WMATIEY"/>
<evidence type="ECO:0000256" key="8">
    <source>
        <dbReference type="PROSITE-ProRule" id="PRU00221"/>
    </source>
</evidence>
<dbReference type="Pfam" id="PF23869">
    <property type="entry name" value="Beta-prop_WDR75_1st"/>
    <property type="match status" value="1"/>
</dbReference>
<keyword evidence="3" id="KW-0698">rRNA processing</keyword>
<keyword evidence="2" id="KW-0690">Ribosome biogenesis</keyword>
<organism evidence="11 12">
    <name type="scientific">Dermatophagoides pteronyssinus</name>
    <name type="common">European house dust mite</name>
    <dbReference type="NCBI Taxonomy" id="6956"/>
    <lineage>
        <taxon>Eukaryota</taxon>
        <taxon>Metazoa</taxon>
        <taxon>Ecdysozoa</taxon>
        <taxon>Arthropoda</taxon>
        <taxon>Chelicerata</taxon>
        <taxon>Arachnida</taxon>
        <taxon>Acari</taxon>
        <taxon>Acariformes</taxon>
        <taxon>Sarcoptiformes</taxon>
        <taxon>Astigmata</taxon>
        <taxon>Psoroptidia</taxon>
        <taxon>Analgoidea</taxon>
        <taxon>Pyroglyphidae</taxon>
        <taxon>Dermatophagoidinae</taxon>
        <taxon>Dermatophagoides</taxon>
    </lineage>
</organism>
<dbReference type="PROSITE" id="PS50082">
    <property type="entry name" value="WD_REPEATS_2"/>
    <property type="match status" value="2"/>
</dbReference>
<dbReference type="GO" id="GO:0032040">
    <property type="term" value="C:small-subunit processome"/>
    <property type="evidence" value="ECO:0007669"/>
    <property type="project" value="InterPro"/>
</dbReference>
<feature type="region of interest" description="Disordered" evidence="9">
    <location>
        <begin position="894"/>
        <end position="926"/>
    </location>
</feature>
<dbReference type="InParanoid" id="A0A6P6Y3E5"/>
<feature type="compositionally biased region" description="Polar residues" evidence="9">
    <location>
        <begin position="914"/>
        <end position="926"/>
    </location>
</feature>
<accession>A0A6P6Y3E5</accession>
<keyword evidence="6" id="KW-0804">Transcription</keyword>
<evidence type="ECO:0000313" key="12">
    <source>
        <dbReference type="RefSeq" id="XP_027199785.1"/>
    </source>
</evidence>
<protein>
    <submittedName>
        <fullName evidence="12">WD repeat-containing protein 75-like</fullName>
    </submittedName>
</protein>
<feature type="repeat" description="WD" evidence="8">
    <location>
        <begin position="521"/>
        <end position="548"/>
    </location>
</feature>
<keyword evidence="7" id="KW-0539">Nucleus</keyword>
<feature type="domain" description="WD repeat-containing protein 75 second beta-propeller" evidence="10">
    <location>
        <begin position="379"/>
        <end position="598"/>
    </location>
</feature>
<dbReference type="SUPFAM" id="SSF50978">
    <property type="entry name" value="WD40 repeat-like"/>
    <property type="match status" value="1"/>
</dbReference>
<dbReference type="InterPro" id="IPR015943">
    <property type="entry name" value="WD40/YVTN_repeat-like_dom_sf"/>
</dbReference>
<keyword evidence="4 8" id="KW-0853">WD repeat</keyword>
<comment type="subcellular location">
    <subcellularLocation>
        <location evidence="1">Nucleus</location>
        <location evidence="1">Nucleolus</location>
    </subcellularLocation>
</comment>
<feature type="compositionally biased region" description="Polar residues" evidence="9">
    <location>
        <begin position="1"/>
        <end position="10"/>
    </location>
</feature>
<keyword evidence="11" id="KW-1185">Reference proteome</keyword>
<evidence type="ECO:0000256" key="9">
    <source>
        <dbReference type="SAM" id="MobiDB-lite"/>
    </source>
</evidence>
<dbReference type="GO" id="GO:2000234">
    <property type="term" value="P:positive regulation of rRNA processing"/>
    <property type="evidence" value="ECO:0007669"/>
    <property type="project" value="TreeGrafter"/>
</dbReference>
<evidence type="ECO:0000256" key="4">
    <source>
        <dbReference type="ARBA" id="ARBA00022574"/>
    </source>
</evidence>
<evidence type="ECO:0000256" key="7">
    <source>
        <dbReference type="ARBA" id="ARBA00023242"/>
    </source>
</evidence>
<dbReference type="InterPro" id="IPR053826">
    <property type="entry name" value="WDR75"/>
</dbReference>
<dbReference type="Pfam" id="PF23769">
    <property type="entry name" value="Beta-prop_WDR75_2nd"/>
    <property type="match status" value="1"/>
</dbReference>
<evidence type="ECO:0000259" key="10">
    <source>
        <dbReference type="Pfam" id="PF23769"/>
    </source>
</evidence>
<reference evidence="12" key="1">
    <citation type="submission" date="2025-08" db="UniProtKB">
        <authorList>
            <consortium name="RefSeq"/>
        </authorList>
    </citation>
    <scope>IDENTIFICATION</scope>
    <source>
        <strain evidence="12">Airmid</strain>
    </source>
</reference>